<proteinExistence type="predicted"/>
<reference evidence="5" key="1">
    <citation type="journal article" date="2020" name="bioRxiv">
        <title>Hybrid origin of Populus tomentosa Carr. identified through genome sequencing and phylogenomic analysis.</title>
        <authorList>
            <person name="An X."/>
            <person name="Gao K."/>
            <person name="Chen Z."/>
            <person name="Li J."/>
            <person name="Yang X."/>
            <person name="Yang X."/>
            <person name="Zhou J."/>
            <person name="Guo T."/>
            <person name="Zhao T."/>
            <person name="Huang S."/>
            <person name="Miao D."/>
            <person name="Khan W.U."/>
            <person name="Rao P."/>
            <person name="Ye M."/>
            <person name="Lei B."/>
            <person name="Liao W."/>
            <person name="Wang J."/>
            <person name="Ji L."/>
            <person name="Li Y."/>
            <person name="Guo B."/>
            <person name="Mustafa N.S."/>
            <person name="Li S."/>
            <person name="Yun Q."/>
            <person name="Keller S.R."/>
            <person name="Mao J."/>
            <person name="Zhang R."/>
            <person name="Strauss S.H."/>
        </authorList>
    </citation>
    <scope>NUCLEOTIDE SEQUENCE</scope>
    <source>
        <strain evidence="5">GM15</strain>
        <tissue evidence="5">Leaf</tissue>
    </source>
</reference>
<evidence type="ECO:0000259" key="4">
    <source>
        <dbReference type="Pfam" id="PF04864"/>
    </source>
</evidence>
<evidence type="ECO:0000256" key="2">
    <source>
        <dbReference type="ARBA" id="ARBA00022898"/>
    </source>
</evidence>
<sequence length="693" mass="78447">MGGLENGATNNQNSSPTTTKPTKTSLSPDSMINLDQGDPTLFEPYWRKMGDKCTLVIEGCDLMSYFSDISNICWFLQPQLGDAIKRLHRVVGNAVTEDRHIVVGTGSTQLLMAALYALSSPADRHPVSLVAAAPFYSGYKDQAEFLRSGLYKWEGDAHTFDKDGPYIEVVTSPNNPDGAVREAVVNRGAGKLVYDLAYYWPQYTPITQPLDHDIMLFTFSKCTGHAGSRIGWALVKDKEVARKMTEYMQISSIGVSKESQIRAAKILGVLGEGCRTADSENFFQYSHSILKERWERLRNVVKNSRVFSLPKYPRDYCNFTGKYMDSNPAFAWLHSKEDIDWESRLREHKIIARSGERFGASPKHVRISMFSPPEAFNLFLERLSAIIDNTNGNVILKFGNVLQPFRKKNPDGAVREAVVNLLNFVCKEEEFVAEGYKDQAEFLRSGLYKWEGDAHTFDKDGPYIEVVTSPNNPDGAVREAVVNRGEGKLVYDLAYYWPQYTPITQPLDHDIMLFTFSKCTGHAGSRIGWALVKDKEVARKMTEYMQISSIGVSKESQIRAAKILGVLGEGCRTADSENFFQYSHSILKERWERLRNVVKNSRVFSLPKYPRDYCNFTGKYMDSNPAFAWLHSKEDIDWESRLREHQIIARSGERFGASPKHVRISMFSPPEAFNLFLERLSAIIDNTNGNVVT</sequence>
<feature type="region of interest" description="Disordered" evidence="3">
    <location>
        <begin position="1"/>
        <end position="30"/>
    </location>
</feature>
<evidence type="ECO:0000313" key="5">
    <source>
        <dbReference type="EMBL" id="KAG6759012.1"/>
    </source>
</evidence>
<gene>
    <name evidence="5" type="ORF">POTOM_035476</name>
</gene>
<dbReference type="PANTHER" id="PTHR43795:SF15">
    <property type="entry name" value="TRYPTOPHAN AMINOTRANSFERASE-RELATED PROTEIN 1"/>
    <property type="match status" value="1"/>
</dbReference>
<feature type="domain" description="Alliinase C-terminal" evidence="4">
    <location>
        <begin position="436"/>
        <end position="683"/>
    </location>
</feature>
<dbReference type="GO" id="GO:0008483">
    <property type="term" value="F:transaminase activity"/>
    <property type="evidence" value="ECO:0007669"/>
    <property type="project" value="TreeGrafter"/>
</dbReference>
<evidence type="ECO:0000256" key="1">
    <source>
        <dbReference type="ARBA" id="ARBA00011738"/>
    </source>
</evidence>
<dbReference type="Pfam" id="PF04864">
    <property type="entry name" value="Alliinase_C"/>
    <property type="match status" value="2"/>
</dbReference>
<dbReference type="EMBL" id="JAAWWB010000019">
    <property type="protein sequence ID" value="KAG6759012.1"/>
    <property type="molecule type" value="Genomic_DNA"/>
</dbReference>
<name>A0A8X7Z0D3_POPTO</name>
<feature type="compositionally biased region" description="Low complexity" evidence="3">
    <location>
        <begin position="14"/>
        <end position="30"/>
    </location>
</feature>
<dbReference type="InterPro" id="IPR006948">
    <property type="entry name" value="Alliinase_C"/>
</dbReference>
<protein>
    <recommendedName>
        <fullName evidence="4">Alliinase C-terminal domain-containing protein</fullName>
    </recommendedName>
</protein>
<evidence type="ECO:0000313" key="6">
    <source>
        <dbReference type="Proteomes" id="UP000886885"/>
    </source>
</evidence>
<dbReference type="AlphaFoldDB" id="A0A8X7Z0D3"/>
<feature type="domain" description="Alliinase C-terminal" evidence="4">
    <location>
        <begin position="32"/>
        <end position="386"/>
    </location>
</feature>
<dbReference type="PANTHER" id="PTHR43795">
    <property type="entry name" value="BIFUNCTIONAL ASPARTATE AMINOTRANSFERASE AND GLUTAMATE/ASPARTATE-PREPHENATE AMINOTRANSFERASE-RELATED"/>
    <property type="match status" value="1"/>
</dbReference>
<dbReference type="InterPro" id="IPR050478">
    <property type="entry name" value="Ethylene_sulfur-biosynth"/>
</dbReference>
<comment type="caution">
    <text evidence="5">The sequence shown here is derived from an EMBL/GenBank/DDBJ whole genome shotgun (WGS) entry which is preliminary data.</text>
</comment>
<keyword evidence="2" id="KW-0663">Pyridoxal phosphate</keyword>
<dbReference type="Proteomes" id="UP000886885">
    <property type="component" value="Chromosome 10A"/>
</dbReference>
<accession>A0A8X7Z0D3</accession>
<keyword evidence="6" id="KW-1185">Reference proteome</keyword>
<dbReference type="GO" id="GO:0016846">
    <property type="term" value="F:carbon-sulfur lyase activity"/>
    <property type="evidence" value="ECO:0007669"/>
    <property type="project" value="InterPro"/>
</dbReference>
<organism evidence="5 6">
    <name type="scientific">Populus tomentosa</name>
    <name type="common">Chinese white poplar</name>
    <dbReference type="NCBI Taxonomy" id="118781"/>
    <lineage>
        <taxon>Eukaryota</taxon>
        <taxon>Viridiplantae</taxon>
        <taxon>Streptophyta</taxon>
        <taxon>Embryophyta</taxon>
        <taxon>Tracheophyta</taxon>
        <taxon>Spermatophyta</taxon>
        <taxon>Magnoliopsida</taxon>
        <taxon>eudicotyledons</taxon>
        <taxon>Gunneridae</taxon>
        <taxon>Pentapetalae</taxon>
        <taxon>rosids</taxon>
        <taxon>fabids</taxon>
        <taxon>Malpighiales</taxon>
        <taxon>Salicaceae</taxon>
        <taxon>Saliceae</taxon>
        <taxon>Populus</taxon>
    </lineage>
</organism>
<comment type="subunit">
    <text evidence="1">Homodimer.</text>
</comment>
<dbReference type="OrthoDB" id="2020362at2759"/>
<dbReference type="CDD" id="cd00609">
    <property type="entry name" value="AAT_like"/>
    <property type="match status" value="2"/>
</dbReference>
<evidence type="ECO:0000256" key="3">
    <source>
        <dbReference type="SAM" id="MobiDB-lite"/>
    </source>
</evidence>
<dbReference type="GO" id="GO:0006520">
    <property type="term" value="P:amino acid metabolic process"/>
    <property type="evidence" value="ECO:0007669"/>
    <property type="project" value="TreeGrafter"/>
</dbReference>